<dbReference type="InterPro" id="IPR049315">
    <property type="entry name" value="GDC-P_N"/>
</dbReference>
<dbReference type="Proteomes" id="UP000030758">
    <property type="component" value="Unassembled WGS sequence"/>
</dbReference>
<evidence type="ECO:0000256" key="7">
    <source>
        <dbReference type="ARBA" id="ARBA00023002"/>
    </source>
</evidence>
<dbReference type="GO" id="GO:0016594">
    <property type="term" value="F:glycine binding"/>
    <property type="evidence" value="ECO:0007669"/>
    <property type="project" value="TreeGrafter"/>
</dbReference>
<dbReference type="FunFam" id="3.90.1150.10:FF:000007">
    <property type="entry name" value="Glycine dehydrogenase (decarboxylating), mitochondrial"/>
    <property type="match status" value="1"/>
</dbReference>
<comment type="catalytic activity">
    <reaction evidence="9">
        <text>N(6)-[(R)-lipoyl]-L-lysyl-[glycine-cleavage complex H protein] + glycine + H(+) = N(6)-[(R)-S(8)-aminomethyldihydrolipoyl]-L-lysyl-[glycine-cleavage complex H protein] + CO2</text>
        <dbReference type="Rhea" id="RHEA:24304"/>
        <dbReference type="Rhea" id="RHEA-COMP:10494"/>
        <dbReference type="Rhea" id="RHEA-COMP:10495"/>
        <dbReference type="ChEBI" id="CHEBI:15378"/>
        <dbReference type="ChEBI" id="CHEBI:16526"/>
        <dbReference type="ChEBI" id="CHEBI:57305"/>
        <dbReference type="ChEBI" id="CHEBI:83099"/>
        <dbReference type="ChEBI" id="CHEBI:83143"/>
        <dbReference type="EC" id="1.4.4.2"/>
    </reaction>
</comment>
<accession>A0A085NKW3</accession>
<dbReference type="InterPro" id="IPR004843">
    <property type="entry name" value="Calcineurin-like_PHP"/>
</dbReference>
<comment type="similarity">
    <text evidence="3">Belongs to the GcvP family.</text>
</comment>
<feature type="modified residue" description="N6-(pyridoxal phosphate)lysine" evidence="10">
    <location>
        <position position="743"/>
    </location>
</feature>
<feature type="domain" description="Serine/threonine specific protein phosphatases" evidence="12">
    <location>
        <begin position="1160"/>
        <end position="1165"/>
    </location>
</feature>
<dbReference type="GO" id="GO:0005739">
    <property type="term" value="C:mitochondrion"/>
    <property type="evidence" value="ECO:0007669"/>
    <property type="project" value="TreeGrafter"/>
</dbReference>
<dbReference type="SMART" id="SM00156">
    <property type="entry name" value="PP2Ac"/>
    <property type="match status" value="1"/>
</dbReference>
<dbReference type="CDD" id="cd00613">
    <property type="entry name" value="GDC-P"/>
    <property type="match status" value="1"/>
</dbReference>
<dbReference type="InterPro" id="IPR020581">
    <property type="entry name" value="GDC_P"/>
</dbReference>
<evidence type="ECO:0000256" key="5">
    <source>
        <dbReference type="ARBA" id="ARBA00022801"/>
    </source>
</evidence>
<dbReference type="GO" id="GO:0004375">
    <property type="term" value="F:glycine dehydrogenase (decarboxylating) activity"/>
    <property type="evidence" value="ECO:0007669"/>
    <property type="project" value="UniProtKB-EC"/>
</dbReference>
<comment type="similarity">
    <text evidence="11">Belongs to the PPP phosphatase family.</text>
</comment>
<dbReference type="NCBIfam" id="TIGR00461">
    <property type="entry name" value="gcvP"/>
    <property type="match status" value="1"/>
</dbReference>
<dbReference type="Pfam" id="PF00149">
    <property type="entry name" value="Metallophos"/>
    <property type="match status" value="1"/>
</dbReference>
<dbReference type="SUPFAM" id="SSF53383">
    <property type="entry name" value="PLP-dependent transferases"/>
    <property type="match status" value="2"/>
</dbReference>
<proteinExistence type="inferred from homology"/>
<evidence type="ECO:0000256" key="6">
    <source>
        <dbReference type="ARBA" id="ARBA00022898"/>
    </source>
</evidence>
<dbReference type="EMBL" id="KL367490">
    <property type="protein sequence ID" value="KFD70109.1"/>
    <property type="molecule type" value="Genomic_DNA"/>
</dbReference>
<dbReference type="InterPro" id="IPR006186">
    <property type="entry name" value="Ser/Thr-sp_prot-phosphatase"/>
</dbReference>
<dbReference type="PANTHER" id="PTHR11773:SF1">
    <property type="entry name" value="GLYCINE DEHYDROGENASE (DECARBOXYLATING), MITOCHONDRIAL"/>
    <property type="match status" value="1"/>
</dbReference>
<dbReference type="GO" id="GO:0019464">
    <property type="term" value="P:glycine decarboxylation via glycine cleavage system"/>
    <property type="evidence" value="ECO:0007669"/>
    <property type="project" value="TreeGrafter"/>
</dbReference>
<dbReference type="PANTHER" id="PTHR11773">
    <property type="entry name" value="GLYCINE DEHYDROGENASE, DECARBOXYLATING"/>
    <property type="match status" value="1"/>
</dbReference>
<dbReference type="PROSITE" id="PS00125">
    <property type="entry name" value="SER_THR_PHOSPHATASE"/>
    <property type="match status" value="1"/>
</dbReference>
<dbReference type="FunFam" id="3.40.640.10:FF:000007">
    <property type="entry name" value="glycine dehydrogenase (Decarboxylating), mitochondrial"/>
    <property type="match status" value="1"/>
</dbReference>
<evidence type="ECO:0000259" key="12">
    <source>
        <dbReference type="PROSITE" id="PS00125"/>
    </source>
</evidence>
<dbReference type="InterPro" id="IPR029052">
    <property type="entry name" value="Metallo-depent_PP-like"/>
</dbReference>
<dbReference type="PRINTS" id="PR00114">
    <property type="entry name" value="STPHPHTASE"/>
</dbReference>
<evidence type="ECO:0000256" key="11">
    <source>
        <dbReference type="RuleBase" id="RU004273"/>
    </source>
</evidence>
<evidence type="ECO:0000256" key="9">
    <source>
        <dbReference type="ARBA" id="ARBA00049026"/>
    </source>
</evidence>
<dbReference type="GO" id="GO:0046872">
    <property type="term" value="F:metal ion binding"/>
    <property type="evidence" value="ECO:0007669"/>
    <property type="project" value="UniProtKB-KW"/>
</dbReference>
<dbReference type="GO" id="GO:0030170">
    <property type="term" value="F:pyridoxal phosphate binding"/>
    <property type="evidence" value="ECO:0007669"/>
    <property type="project" value="TreeGrafter"/>
</dbReference>
<evidence type="ECO:0000256" key="3">
    <source>
        <dbReference type="ARBA" id="ARBA00010756"/>
    </source>
</evidence>
<comment type="cofactor">
    <cofactor evidence="1 10">
        <name>pyridoxal 5'-phosphate</name>
        <dbReference type="ChEBI" id="CHEBI:597326"/>
    </cofactor>
</comment>
<dbReference type="Pfam" id="PF21478">
    <property type="entry name" value="GcvP2_C"/>
    <property type="match status" value="1"/>
</dbReference>
<evidence type="ECO:0000256" key="4">
    <source>
        <dbReference type="ARBA" id="ARBA00022723"/>
    </source>
</evidence>
<name>A0A085NKW3_9BILA</name>
<dbReference type="Pfam" id="PF02347">
    <property type="entry name" value="GDC-P"/>
    <property type="match status" value="1"/>
</dbReference>
<dbReference type="FunFam" id="3.60.21.10:FF:000212">
    <property type="entry name" value="Serine/threonine-protein phosphatase"/>
    <property type="match status" value="1"/>
</dbReference>
<dbReference type="InterPro" id="IPR003437">
    <property type="entry name" value="GcvP"/>
</dbReference>
<dbReference type="Gene3D" id="3.40.640.10">
    <property type="entry name" value="Type I PLP-dependent aspartate aminotransferase-like (Major domain)"/>
    <property type="match status" value="2"/>
</dbReference>
<dbReference type="InterPro" id="IPR015422">
    <property type="entry name" value="PyrdxlP-dep_Trfase_small"/>
</dbReference>
<dbReference type="InterPro" id="IPR049316">
    <property type="entry name" value="GDC-P_C"/>
</dbReference>
<dbReference type="InterPro" id="IPR015421">
    <property type="entry name" value="PyrdxlP-dep_Trfase_major"/>
</dbReference>
<evidence type="ECO:0000256" key="2">
    <source>
        <dbReference type="ARBA" id="ARBA00001936"/>
    </source>
</evidence>
<gene>
    <name evidence="13" type="ORF">M514_02269</name>
</gene>
<dbReference type="EC" id="3.1.3.16" evidence="11"/>
<dbReference type="InterPro" id="IPR015424">
    <property type="entry name" value="PyrdxlP-dep_Trfase"/>
</dbReference>
<sequence>MHTLRNILLSNAKRAAMNSFVRFSRSARVTALPELDSFACRHIGPSEQEQMDMLATLGCTSLEELTNKAVPASIRSEKMLNLPGSLDEREVLKNIRKIASMNNIWRSYIGMGFYDCILPSVIRRNIFENFTWLTSYTPYQPEIAQGRLESLMNFQTMVCEMTAMHTSNASLLDEATACAEAMQLCERVIGRRTFLVDKALHPQNIAVCQTRARYNGICLKIVEDWSQCDLKNVSGVLVQYPDTNGSIVDFEQLASEVHRNGGLFVVATDLLACALVRPPGEFGADIAVGSAQRFGLPLGYGGPHAAFFAVSNRYKKGSLIRAMPGRIVGLSRDSSGDPAFRLALQTREQHIRRGKATSNICTSQALLANMAAMYAVYHGPKGIRRIAQRVHNAAAVLAEGLSQCGYSIAHEQFFDTVKVTGLDAASIEQLQAKCISKRINLRYFPTEPAVAMSMDETVEDDDVSVLMEIFGTSVPPTKSRYLLKDQFQRKSDFLKQPVFNSGDTFMKLLQLIGDFSFHSEQMFMRYVKQLQGKDVSLVDSAIPLGSCTMKLNSAIQLTPCSWPEFSNIHPYVPLDQVDGYCRLFADLNSWFCEVTGFNQFSFQPNSGAQGEYTGLLCVKTYLCSKGEQDRTICLIPDSAHGTNPASCRMAGFTAVNVATDRDGNIDWHDLRSKVEQNGKQLGCMMITYPSTFGLFDERIVDICDLIHSCGGQVYLDGANMNAQVGLCRPGDYGFDVAHLNLHKTFCIPHGGGGPGMGPIGVKEHLIPFLPSHPLVGNAVHTLTSCGTVSACHWGSASILPIPWIYIASMGAKGLRTASQVAILNANYMSARLRDHYRILYRGSKGFVAHEFLLDCREFKKTAGIEVVDIAKRLMDYGFHAPTVSFPVSGCLMIEPTESEDKQELDRMCEALINIRKEIASIETGEHDRANNVLKMAPHTIKIVCGDKWDRPYLRSLASYPAESCSGDALHWPLKSVSLFSRDCIELNPRKKASALRTFVKHCFTTVRENALWVHCDVAYFARARRYEVSALSSESLLFSLHVSVMLRNSDDPSNFLGGLLAKSYAYMELDESELMELVESVLTILRKEASLLEVDAPILVCGDTHGQFFDLIRLFERGGWPPDKRYLFLGDYVDRGRQGIEVIVLMFLFKSLFPNDFYILRGNHECHAVNRVYGFYQECEERYSSAAYLKIQEAFAYLPIAGLVSGRIFCLHGGLSPNLTDMDQVRSIRRPLSIVHETFVSDLLWSDPNREKNGWGTSKRGIGHTFGPDVVHEFCRKLDIDLIIRAHQVVDYGFEFFAGDKLLTVFSAPNYCGVFSNAAGIVHVDKNLKCRILQLTPTHLNDTFNP</sequence>
<evidence type="ECO:0000256" key="1">
    <source>
        <dbReference type="ARBA" id="ARBA00001933"/>
    </source>
</evidence>
<comment type="cofactor">
    <cofactor evidence="2">
        <name>Mn(2+)</name>
        <dbReference type="ChEBI" id="CHEBI:29035"/>
    </cofactor>
</comment>
<comment type="catalytic activity">
    <reaction evidence="11">
        <text>O-phospho-L-threonyl-[protein] + H2O = L-threonyl-[protein] + phosphate</text>
        <dbReference type="Rhea" id="RHEA:47004"/>
        <dbReference type="Rhea" id="RHEA-COMP:11060"/>
        <dbReference type="Rhea" id="RHEA-COMP:11605"/>
        <dbReference type="ChEBI" id="CHEBI:15377"/>
        <dbReference type="ChEBI" id="CHEBI:30013"/>
        <dbReference type="ChEBI" id="CHEBI:43474"/>
        <dbReference type="ChEBI" id="CHEBI:61977"/>
        <dbReference type="EC" id="3.1.3.16"/>
    </reaction>
</comment>
<protein>
    <recommendedName>
        <fullName evidence="11">Serine/threonine-protein phosphatase</fullName>
        <ecNumber evidence="11">3.1.3.16</ecNumber>
    </recommendedName>
</protein>
<dbReference type="SUPFAM" id="SSF56300">
    <property type="entry name" value="Metallo-dependent phosphatases"/>
    <property type="match status" value="1"/>
</dbReference>
<evidence type="ECO:0000256" key="8">
    <source>
        <dbReference type="ARBA" id="ARBA00023211"/>
    </source>
</evidence>
<dbReference type="GO" id="GO:0005960">
    <property type="term" value="C:glycine cleavage complex"/>
    <property type="evidence" value="ECO:0007669"/>
    <property type="project" value="TreeGrafter"/>
</dbReference>
<reference evidence="13" key="1">
    <citation type="journal article" date="2014" name="Nat. Genet.">
        <title>Genome and transcriptome of the porcine whipworm Trichuris suis.</title>
        <authorList>
            <person name="Jex A.R."/>
            <person name="Nejsum P."/>
            <person name="Schwarz E.M."/>
            <person name="Hu L."/>
            <person name="Young N.D."/>
            <person name="Hall R.S."/>
            <person name="Korhonen P.K."/>
            <person name="Liao S."/>
            <person name="Thamsborg S."/>
            <person name="Xia J."/>
            <person name="Xu P."/>
            <person name="Wang S."/>
            <person name="Scheerlinck J.P."/>
            <person name="Hofmann A."/>
            <person name="Sternberg P.W."/>
            <person name="Wang J."/>
            <person name="Gasser R.B."/>
        </authorList>
    </citation>
    <scope>NUCLEOTIDE SEQUENCE [LARGE SCALE GENOMIC DNA]</scope>
    <source>
        <strain evidence="13">DCEP-RM93F</strain>
    </source>
</reference>
<organism evidence="13">
    <name type="scientific">Trichuris suis</name>
    <name type="common">pig whipworm</name>
    <dbReference type="NCBI Taxonomy" id="68888"/>
    <lineage>
        <taxon>Eukaryota</taxon>
        <taxon>Metazoa</taxon>
        <taxon>Ecdysozoa</taxon>
        <taxon>Nematoda</taxon>
        <taxon>Enoplea</taxon>
        <taxon>Dorylaimia</taxon>
        <taxon>Trichinellida</taxon>
        <taxon>Trichuridae</taxon>
        <taxon>Trichuris</taxon>
    </lineage>
</organism>
<keyword evidence="7" id="KW-0560">Oxidoreductase</keyword>
<evidence type="ECO:0000256" key="10">
    <source>
        <dbReference type="PIRSR" id="PIRSR603437-50"/>
    </source>
</evidence>
<dbReference type="GO" id="GO:0004722">
    <property type="term" value="F:protein serine/threonine phosphatase activity"/>
    <property type="evidence" value="ECO:0007669"/>
    <property type="project" value="UniProtKB-EC"/>
</dbReference>
<evidence type="ECO:0000313" key="13">
    <source>
        <dbReference type="EMBL" id="KFD70109.1"/>
    </source>
</evidence>
<dbReference type="Gene3D" id="3.60.21.10">
    <property type="match status" value="1"/>
</dbReference>
<keyword evidence="4" id="KW-0479">Metal-binding</keyword>
<keyword evidence="8" id="KW-0464">Manganese</keyword>
<dbReference type="FunFam" id="3.40.640.10:FF:000005">
    <property type="entry name" value="Glycine dehydrogenase (decarboxylating), mitochondrial"/>
    <property type="match status" value="1"/>
</dbReference>
<dbReference type="NCBIfam" id="NF003346">
    <property type="entry name" value="PRK04366.1"/>
    <property type="match status" value="1"/>
</dbReference>
<keyword evidence="6 10" id="KW-0663">Pyridoxal phosphate</keyword>
<dbReference type="Gene3D" id="3.90.1150.10">
    <property type="entry name" value="Aspartate Aminotransferase, domain 1"/>
    <property type="match status" value="2"/>
</dbReference>
<keyword evidence="5 11" id="KW-0378">Hydrolase</keyword>